<reference evidence="5 6" key="1">
    <citation type="journal article" date="2016" name="Nat. Commun.">
        <title>Thousands of microbial genomes shed light on interconnected biogeochemical processes in an aquifer system.</title>
        <authorList>
            <person name="Anantharaman K."/>
            <person name="Brown C.T."/>
            <person name="Hug L.A."/>
            <person name="Sharon I."/>
            <person name="Castelle C.J."/>
            <person name="Probst A.J."/>
            <person name="Thomas B.C."/>
            <person name="Singh A."/>
            <person name="Wilkins M.J."/>
            <person name="Karaoz U."/>
            <person name="Brodie E.L."/>
            <person name="Williams K.H."/>
            <person name="Hubbard S.S."/>
            <person name="Banfield J.F."/>
        </authorList>
    </citation>
    <scope>NUCLEOTIDE SEQUENCE [LARGE SCALE GENOMIC DNA]</scope>
</reference>
<dbReference type="Pfam" id="PF07885">
    <property type="entry name" value="Ion_trans_2"/>
    <property type="match status" value="1"/>
</dbReference>
<dbReference type="Pfam" id="PF02254">
    <property type="entry name" value="TrkA_N"/>
    <property type="match status" value="1"/>
</dbReference>
<dbReference type="PROSITE" id="PS51202">
    <property type="entry name" value="RCK_C"/>
    <property type="match status" value="1"/>
</dbReference>
<feature type="transmembrane region" description="Helical" evidence="2">
    <location>
        <begin position="61"/>
        <end position="82"/>
    </location>
</feature>
<dbReference type="Proteomes" id="UP000179242">
    <property type="component" value="Unassembled WGS sequence"/>
</dbReference>
<dbReference type="Gene3D" id="3.40.50.720">
    <property type="entry name" value="NAD(P)-binding Rossmann-like Domain"/>
    <property type="match status" value="1"/>
</dbReference>
<gene>
    <name evidence="5" type="ORF">A2438_02330</name>
</gene>
<keyword evidence="2" id="KW-0812">Transmembrane</keyword>
<protein>
    <recommendedName>
        <fullName evidence="7">Potassium transporter TrkA</fullName>
    </recommendedName>
</protein>
<dbReference type="InterPro" id="IPR006037">
    <property type="entry name" value="RCK_C"/>
</dbReference>
<comment type="caution">
    <text evidence="5">The sequence shown here is derived from an EMBL/GenBank/DDBJ whole genome shotgun (WGS) entry which is preliminary data.</text>
</comment>
<dbReference type="GO" id="GO:0006813">
    <property type="term" value="P:potassium ion transport"/>
    <property type="evidence" value="ECO:0007669"/>
    <property type="project" value="InterPro"/>
</dbReference>
<dbReference type="GO" id="GO:0008324">
    <property type="term" value="F:monoatomic cation transmembrane transporter activity"/>
    <property type="evidence" value="ECO:0007669"/>
    <property type="project" value="InterPro"/>
</dbReference>
<dbReference type="Gene3D" id="3.30.70.1450">
    <property type="entry name" value="Regulator of K+ conductance, C-terminal domain"/>
    <property type="match status" value="1"/>
</dbReference>
<name>A0A1F4U5A2_UNCSA</name>
<evidence type="ECO:0000313" key="5">
    <source>
        <dbReference type="EMBL" id="OGC40112.1"/>
    </source>
</evidence>
<dbReference type="PROSITE" id="PS51201">
    <property type="entry name" value="RCK_N"/>
    <property type="match status" value="1"/>
</dbReference>
<accession>A0A1F4U5A2</accession>
<feature type="transmembrane region" description="Helical" evidence="2">
    <location>
        <begin position="7"/>
        <end position="27"/>
    </location>
</feature>
<evidence type="ECO:0000256" key="2">
    <source>
        <dbReference type="SAM" id="Phobius"/>
    </source>
</evidence>
<evidence type="ECO:0000259" key="4">
    <source>
        <dbReference type="PROSITE" id="PS51202"/>
    </source>
</evidence>
<proteinExistence type="predicted"/>
<dbReference type="PANTHER" id="PTHR43833">
    <property type="entry name" value="POTASSIUM CHANNEL PROTEIN 2-RELATED-RELATED"/>
    <property type="match status" value="1"/>
</dbReference>
<feature type="transmembrane region" description="Helical" evidence="2">
    <location>
        <begin position="33"/>
        <end position="49"/>
    </location>
</feature>
<sequence length="330" mass="36113">MHPFRRLVVPLSIIVVVMIVGILGYTFLEKQPLLDAIFTMVLLLATLGFREAYTLSTYGKLLSIGIILIGVGAVAVAAGRLIEIIMEGQIVGYRRRRSMEKRILELKNHYIICGFGRVGHQVAEDLEAEKISYVIIDNKPEIAEELSSANIPFLVGDVSSDDILEKAGIQRAKGIIAVADSDATNVFITLTARVLNPKLYIVARAAVKDTESKLIKAGANRVLNPYLIAGRRMAAMVMKPVAIDYLDTVMQGEHVNFGLKEFKVDGRHSLGGKTLAETEFRQKSGATILAIQSPDGHFNIQPIGSTKINHGDILVAIGTQEQLDLLEKLI</sequence>
<dbReference type="Gene3D" id="1.10.287.70">
    <property type="match status" value="1"/>
</dbReference>
<evidence type="ECO:0000259" key="3">
    <source>
        <dbReference type="PROSITE" id="PS51201"/>
    </source>
</evidence>
<evidence type="ECO:0000313" key="6">
    <source>
        <dbReference type="Proteomes" id="UP000179242"/>
    </source>
</evidence>
<dbReference type="SUPFAM" id="SSF51735">
    <property type="entry name" value="NAD(P)-binding Rossmann-fold domains"/>
    <property type="match status" value="1"/>
</dbReference>
<dbReference type="InterPro" id="IPR050721">
    <property type="entry name" value="Trk_Ktr_HKT_K-transport"/>
</dbReference>
<dbReference type="SUPFAM" id="SSF81324">
    <property type="entry name" value="Voltage-gated potassium channels"/>
    <property type="match status" value="1"/>
</dbReference>
<dbReference type="InterPro" id="IPR036291">
    <property type="entry name" value="NAD(P)-bd_dom_sf"/>
</dbReference>
<dbReference type="AlphaFoldDB" id="A0A1F4U5A2"/>
<dbReference type="SUPFAM" id="SSF116726">
    <property type="entry name" value="TrkA C-terminal domain-like"/>
    <property type="match status" value="1"/>
</dbReference>
<keyword evidence="2" id="KW-0472">Membrane</keyword>
<evidence type="ECO:0000256" key="1">
    <source>
        <dbReference type="ARBA" id="ARBA00004651"/>
    </source>
</evidence>
<comment type="subcellular location">
    <subcellularLocation>
        <location evidence="1">Cell membrane</location>
        <topology evidence="1">Multi-pass membrane protein</topology>
    </subcellularLocation>
</comment>
<dbReference type="Pfam" id="PF02080">
    <property type="entry name" value="TrkA_C"/>
    <property type="match status" value="1"/>
</dbReference>
<dbReference type="InterPro" id="IPR003148">
    <property type="entry name" value="RCK_N"/>
</dbReference>
<dbReference type="InterPro" id="IPR036721">
    <property type="entry name" value="RCK_C_sf"/>
</dbReference>
<organism evidence="5 6">
    <name type="scientific">candidate division WOR-1 bacterium RIFOXYC2_FULL_46_14</name>
    <dbReference type="NCBI Taxonomy" id="1802587"/>
    <lineage>
        <taxon>Bacteria</taxon>
        <taxon>Bacillati</taxon>
        <taxon>Saganbacteria</taxon>
    </lineage>
</organism>
<feature type="domain" description="RCK N-terminal" evidence="3">
    <location>
        <begin position="107"/>
        <end position="224"/>
    </location>
</feature>
<dbReference type="GO" id="GO:0005886">
    <property type="term" value="C:plasma membrane"/>
    <property type="evidence" value="ECO:0007669"/>
    <property type="project" value="UniProtKB-SubCell"/>
</dbReference>
<dbReference type="EMBL" id="MEUJ01000004">
    <property type="protein sequence ID" value="OGC40112.1"/>
    <property type="molecule type" value="Genomic_DNA"/>
</dbReference>
<keyword evidence="2" id="KW-1133">Transmembrane helix</keyword>
<dbReference type="InterPro" id="IPR013099">
    <property type="entry name" value="K_chnl_dom"/>
</dbReference>
<dbReference type="PANTHER" id="PTHR43833:SF9">
    <property type="entry name" value="POTASSIUM CHANNEL PROTEIN YUGO-RELATED"/>
    <property type="match status" value="1"/>
</dbReference>
<feature type="domain" description="RCK C-terminal" evidence="4">
    <location>
        <begin position="247"/>
        <end position="330"/>
    </location>
</feature>
<evidence type="ECO:0008006" key="7">
    <source>
        <dbReference type="Google" id="ProtNLM"/>
    </source>
</evidence>